<dbReference type="AlphaFoldDB" id="A0A927CQJ8"/>
<dbReference type="Proteomes" id="UP000632125">
    <property type="component" value="Unassembled WGS sequence"/>
</dbReference>
<dbReference type="RefSeq" id="WP_190864361.1">
    <property type="nucleotide sequence ID" value="NZ_JACXIY010000025.1"/>
</dbReference>
<evidence type="ECO:0000313" key="4">
    <source>
        <dbReference type="EMBL" id="MBD2870983.1"/>
    </source>
</evidence>
<feature type="signal peptide" evidence="2">
    <location>
        <begin position="1"/>
        <end position="28"/>
    </location>
</feature>
<reference evidence="4" key="1">
    <citation type="submission" date="2020-09" db="EMBL/GenBank/DDBJ databases">
        <title>A novel bacterium of genus Paenibacillus, isolated from South China Sea.</title>
        <authorList>
            <person name="Huang H."/>
            <person name="Mo K."/>
            <person name="Hu Y."/>
        </authorList>
    </citation>
    <scope>NUCLEOTIDE SEQUENCE</scope>
    <source>
        <strain evidence="4">IB182493</strain>
    </source>
</reference>
<proteinExistence type="predicted"/>
<dbReference type="InterPro" id="IPR050490">
    <property type="entry name" value="Bact_solute-bd_prot1"/>
</dbReference>
<protein>
    <submittedName>
        <fullName evidence="4">Extracellular solute-binding protein</fullName>
    </submittedName>
</protein>
<keyword evidence="5" id="KW-1185">Reference proteome</keyword>
<feature type="domain" description="DUF3502" evidence="3">
    <location>
        <begin position="433"/>
        <end position="498"/>
    </location>
</feature>
<dbReference type="PANTHER" id="PTHR43649:SF12">
    <property type="entry name" value="DIACETYLCHITOBIOSE BINDING PROTEIN DASA"/>
    <property type="match status" value="1"/>
</dbReference>
<evidence type="ECO:0000256" key="1">
    <source>
        <dbReference type="SAM" id="MobiDB-lite"/>
    </source>
</evidence>
<dbReference type="InterPro" id="IPR022627">
    <property type="entry name" value="DUF3502"/>
</dbReference>
<dbReference type="PROSITE" id="PS51257">
    <property type="entry name" value="PROKAR_LIPOPROTEIN"/>
    <property type="match status" value="1"/>
</dbReference>
<dbReference type="Pfam" id="PF12010">
    <property type="entry name" value="DUF3502"/>
    <property type="match status" value="1"/>
</dbReference>
<feature type="chain" id="PRO_5037872025" evidence="2">
    <location>
        <begin position="29"/>
        <end position="528"/>
    </location>
</feature>
<dbReference type="EMBL" id="JACXIY010000025">
    <property type="protein sequence ID" value="MBD2870983.1"/>
    <property type="molecule type" value="Genomic_DNA"/>
</dbReference>
<accession>A0A927CQJ8</accession>
<feature type="compositionally biased region" description="Basic and acidic residues" evidence="1">
    <location>
        <begin position="519"/>
        <end position="528"/>
    </location>
</feature>
<name>A0A927CQJ8_9BACL</name>
<evidence type="ECO:0000256" key="2">
    <source>
        <dbReference type="SAM" id="SignalP"/>
    </source>
</evidence>
<gene>
    <name evidence="4" type="ORF">IDH41_20565</name>
</gene>
<evidence type="ECO:0000259" key="3">
    <source>
        <dbReference type="Pfam" id="PF12010"/>
    </source>
</evidence>
<dbReference type="SUPFAM" id="SSF53850">
    <property type="entry name" value="Periplasmic binding protein-like II"/>
    <property type="match status" value="1"/>
</dbReference>
<comment type="caution">
    <text evidence="4">The sequence shown here is derived from an EMBL/GenBank/DDBJ whole genome shotgun (WGS) entry which is preliminary data.</text>
</comment>
<feature type="region of interest" description="Disordered" evidence="1">
    <location>
        <begin position="499"/>
        <end position="528"/>
    </location>
</feature>
<organism evidence="4 5">
    <name type="scientific">Paenibacillus arenilitoris</name>
    <dbReference type="NCBI Taxonomy" id="2772299"/>
    <lineage>
        <taxon>Bacteria</taxon>
        <taxon>Bacillati</taxon>
        <taxon>Bacillota</taxon>
        <taxon>Bacilli</taxon>
        <taxon>Bacillales</taxon>
        <taxon>Paenibacillaceae</taxon>
        <taxon>Paenibacillus</taxon>
    </lineage>
</organism>
<evidence type="ECO:0000313" key="5">
    <source>
        <dbReference type="Proteomes" id="UP000632125"/>
    </source>
</evidence>
<keyword evidence="2" id="KW-0732">Signal</keyword>
<dbReference type="PANTHER" id="PTHR43649">
    <property type="entry name" value="ARABINOSE-BINDING PROTEIN-RELATED"/>
    <property type="match status" value="1"/>
</dbReference>
<sequence>MKRLGRWLLLACTIAVLLAAAGCSPDNAEPEAVTLRIVLPGSRPERMDAVIAEAERRMKDSLNVKLDIEFVAWPDLAQKTELLLTTGEEVDLIFDAPWLHLNRMAGAGYYEPLDVLLRQFGSEIVRTRPETMWEANRIDGRIMAIPLGAYQSGTPSGNHAYLVRRDIREKLGIPPISSYEELVAFEYAVKKNDPDMVPFSANTAGDSGEASIRLRFDYDTHIRSTHALGQSAVLYYKNNDGKVYNLFDRMEPLFWDYVQHARKLYLDGIIDPDIMATRSNYDLLTAGRQAVGTSNDFGVPSELQRQLEASVPGARLEAVTFYRFTPGSNVSNYVQGNFIAVPASSLKKEKAVAFLDWANRKENYDLLAYGIEGEDWEDAGEGLYRPLGTGYSWFPYAWIWNPAHDRLNASQDADAIRANRFIKDGGNFRRDRLTGFSFDGRPVASELLQYQRLENRYYSVLVNGAAEPERLWDAFKSEAGAYVKRIQTELQRQIDEFLSSLPAGPPNDNDGSGYDEGSFDYRQRRLPD</sequence>
<dbReference type="Gene3D" id="3.40.190.10">
    <property type="entry name" value="Periplasmic binding protein-like II"/>
    <property type="match status" value="2"/>
</dbReference>